<dbReference type="InterPro" id="IPR032427">
    <property type="entry name" value="P22_portal"/>
</dbReference>
<keyword evidence="2" id="KW-1185">Reference proteome</keyword>
<sequence>MNEQKITLTADRIQAEYEKGVQYNTGIGLYENVKQCENFVEGKQWEGLKSKNLRPITMNVLDPIVHYKVAQIVSNDVDQDIEPFLPDEQAEYAAKILEQSIDRVVERTKLKSKHHMVLRDACVDGDAALYFYFDASKQSGLGGVQGEICAEQAMNTNILFGNPANSNVQEQPYLIIVRRRPVSEIRKDAKRLGCAEWESIEGDSDGLYKGDDQQTDSDNLGNELVRFWKSEDGRVHYCRSCGRVMIEQDVATEMTLYPVAYMSWKPRKNCYHGVMEIKPLINTQIEINKQWTALAIMLRNNAIPKLVYNRNKFPDGWNPDATSIGVTGDVKDALTGVAGSMPIPTEATGITSTMTDALKSVAGANDAALGNVKNPENSSAIVAVQTANAAPLALTKIAYYQFVEDYERVLIDMMHAYYGMRQVKITDEATDPETGDTQEQTRVEMFDFGAIPVEALDLNIHIGEASYWSRILQVSTLNNLQTAGVMPNMVEFLSRMPEGSVKDQEGLVEAAKRVQQQASMQQALQGGLTNG</sequence>
<proteinExistence type="predicted"/>
<name>A0ABQ1E045_9FIRM</name>
<evidence type="ECO:0000313" key="2">
    <source>
        <dbReference type="Proteomes" id="UP000620147"/>
    </source>
</evidence>
<comment type="caution">
    <text evidence="1">The sequence shown here is derived from an EMBL/GenBank/DDBJ whole genome shotgun (WGS) entry which is preliminary data.</text>
</comment>
<evidence type="ECO:0000313" key="1">
    <source>
        <dbReference type="EMBL" id="GFO88339.1"/>
    </source>
</evidence>
<organism evidence="1 2">
    <name type="scientific">Butyricicoccus faecihominis</name>
    <dbReference type="NCBI Taxonomy" id="1712515"/>
    <lineage>
        <taxon>Bacteria</taxon>
        <taxon>Bacillati</taxon>
        <taxon>Bacillota</taxon>
        <taxon>Clostridia</taxon>
        <taxon>Eubacteriales</taxon>
        <taxon>Butyricicoccaceae</taxon>
        <taxon>Butyricicoccus</taxon>
    </lineage>
</organism>
<dbReference type="EMBL" id="BLYJ01000017">
    <property type="protein sequence ID" value="GFO88339.1"/>
    <property type="molecule type" value="Genomic_DNA"/>
</dbReference>
<accession>A0ABQ1E045</accession>
<dbReference type="RefSeq" id="WP_188885739.1">
    <property type="nucleotide sequence ID" value="NZ_BLYJ01000017.1"/>
</dbReference>
<evidence type="ECO:0008006" key="3">
    <source>
        <dbReference type="Google" id="ProtNLM"/>
    </source>
</evidence>
<gene>
    <name evidence="1" type="ORF">BUFA31_15030</name>
</gene>
<dbReference type="Pfam" id="PF16510">
    <property type="entry name" value="P22_portal"/>
    <property type="match status" value="1"/>
</dbReference>
<reference evidence="1 2" key="1">
    <citation type="submission" date="2020-06" db="EMBL/GenBank/DDBJ databases">
        <title>Characterization of fructooligosaccharide metabolism and fructooligosaccharide-degrading enzymes in human commensal butyrate producers.</title>
        <authorList>
            <person name="Tanno H."/>
            <person name="Fujii T."/>
            <person name="Hirano K."/>
            <person name="Maeno S."/>
            <person name="Tonozuka T."/>
            <person name="Sakamoto M."/>
            <person name="Ohkuma M."/>
            <person name="Tochio T."/>
            <person name="Endo A."/>
        </authorList>
    </citation>
    <scope>NUCLEOTIDE SEQUENCE [LARGE SCALE GENOMIC DNA]</scope>
    <source>
        <strain evidence="1 2">JCM 31056</strain>
    </source>
</reference>
<dbReference type="Proteomes" id="UP000620147">
    <property type="component" value="Unassembled WGS sequence"/>
</dbReference>
<protein>
    <recommendedName>
        <fullName evidence="3">Phage portal protein</fullName>
    </recommendedName>
</protein>